<evidence type="ECO:0000259" key="12">
    <source>
        <dbReference type="PROSITE" id="PS51656"/>
    </source>
</evidence>
<feature type="domain" description="4Fe-4S ferredoxin-type" evidence="11">
    <location>
        <begin position="203"/>
        <end position="235"/>
    </location>
</feature>
<comment type="subcellular location">
    <subcellularLocation>
        <location evidence="10">Cell membrane</location>
    </subcellularLocation>
</comment>
<keyword evidence="8 10" id="KW-0411">Iron-sulfur</keyword>
<sequence>MNGIVTAVGALGGLGLAFGVILAIASKVFHVEVDPKITEVRDALPGANCGACGLPGCDALAKAIVAGDAPITACPVGGEASVEAISKIMGIEAAAGEKMVARVLCKGNYDRTEKKYEYQGIADCKASAMIQGGDKACSFGCLGNGSCVEVCPFDAIRVVNGVAIVDPEKCTACEKCIKECPKNIIELVPYKQKTVVDCSNHEFGKTVKEECKVGCIGCKICEKACPFDAITVVDNIARIDYEKCTNCMVCAEKCPTKAITALLEDRKKATIIEDKCIGCTICAKNCPVECISGELKGVHVVDQDKCIGCGVCYDKCPKDAIEMR</sequence>
<feature type="binding site" evidence="10">
    <location>
        <position position="137"/>
    </location>
    <ligand>
        <name>[4Fe-4S] cluster</name>
        <dbReference type="ChEBI" id="CHEBI:49883"/>
        <label>2</label>
    </ligand>
</feature>
<dbReference type="Gene3D" id="3.30.70.20">
    <property type="match status" value="3"/>
</dbReference>
<dbReference type="STRING" id="1121476.SAMN02745751_02910"/>
<dbReference type="Proteomes" id="UP000184052">
    <property type="component" value="Unassembled WGS sequence"/>
</dbReference>
<evidence type="ECO:0000256" key="3">
    <source>
        <dbReference type="ARBA" id="ARBA00022723"/>
    </source>
</evidence>
<feature type="domain" description="4Fe-4S ferredoxin-type" evidence="11">
    <location>
        <begin position="297"/>
        <end position="324"/>
    </location>
</feature>
<keyword evidence="9 10" id="KW-0472">Membrane</keyword>
<dbReference type="GO" id="GO:0022900">
    <property type="term" value="P:electron transport chain"/>
    <property type="evidence" value="ECO:0007669"/>
    <property type="project" value="UniProtKB-UniRule"/>
</dbReference>
<feature type="binding site" evidence="10">
    <location>
        <position position="173"/>
    </location>
    <ligand>
        <name>[4Fe-4S] cluster</name>
        <dbReference type="ChEBI" id="CHEBI:49883"/>
        <label>3</label>
    </ligand>
</feature>
<dbReference type="PANTHER" id="PTHR43560">
    <property type="entry name" value="ION-TRANSLOCATING OXIDOREDUCTASE COMPLEX SUBUNIT B"/>
    <property type="match status" value="1"/>
</dbReference>
<dbReference type="PROSITE" id="PS51379">
    <property type="entry name" value="4FE4S_FER_2"/>
    <property type="match status" value="6"/>
</dbReference>
<dbReference type="PROSITE" id="PS00198">
    <property type="entry name" value="4FE4S_FER_1"/>
    <property type="match status" value="1"/>
</dbReference>
<evidence type="ECO:0000256" key="5">
    <source>
        <dbReference type="ARBA" id="ARBA00022967"/>
    </source>
</evidence>
<evidence type="ECO:0000256" key="2">
    <source>
        <dbReference type="ARBA" id="ARBA00022485"/>
    </source>
</evidence>
<dbReference type="GO" id="GO:0005886">
    <property type="term" value="C:plasma membrane"/>
    <property type="evidence" value="ECO:0007669"/>
    <property type="project" value="UniProtKB-SubCell"/>
</dbReference>
<keyword evidence="14" id="KW-1185">Reference proteome</keyword>
<dbReference type="PROSITE" id="PS51656">
    <property type="entry name" value="4FE4S"/>
    <property type="match status" value="1"/>
</dbReference>
<evidence type="ECO:0000256" key="8">
    <source>
        <dbReference type="ARBA" id="ARBA00023014"/>
    </source>
</evidence>
<feature type="domain" description="4Fe-4S ferredoxin-type" evidence="11">
    <location>
        <begin position="237"/>
        <end position="265"/>
    </location>
</feature>
<feature type="binding site" evidence="10">
    <location>
        <position position="147"/>
    </location>
    <ligand>
        <name>[4Fe-4S] cluster</name>
        <dbReference type="ChEBI" id="CHEBI:49883"/>
        <label>2</label>
    </ligand>
</feature>
<dbReference type="EC" id="7.-.-.-" evidence="10"/>
<dbReference type="NCBIfam" id="NF005503">
    <property type="entry name" value="PRK07118.1-2"/>
    <property type="match status" value="1"/>
</dbReference>
<feature type="binding site" evidence="10">
    <location>
        <position position="170"/>
    </location>
    <ligand>
        <name>[4Fe-4S] cluster</name>
        <dbReference type="ChEBI" id="CHEBI:49883"/>
        <label>3</label>
    </ligand>
</feature>
<keyword evidence="6 10" id="KW-0249">Electron transport</keyword>
<dbReference type="InterPro" id="IPR017900">
    <property type="entry name" value="4Fe4S_Fe_S_CS"/>
</dbReference>
<comment type="caution">
    <text evidence="10">Lacks conserved residue(s) required for the propagation of feature annotation.</text>
</comment>
<keyword evidence="5 10" id="KW-1278">Translocase</keyword>
<dbReference type="Pfam" id="PF04060">
    <property type="entry name" value="FeS"/>
    <property type="match status" value="1"/>
</dbReference>
<keyword evidence="4 10" id="KW-0677">Repeat</keyword>
<evidence type="ECO:0000256" key="1">
    <source>
        <dbReference type="ARBA" id="ARBA00022448"/>
    </source>
</evidence>
<feature type="binding site" evidence="10">
    <location>
        <position position="49"/>
    </location>
    <ligand>
        <name>[4Fe-4S] cluster</name>
        <dbReference type="ChEBI" id="CHEBI:49883"/>
        <label>1</label>
    </ligand>
</feature>
<evidence type="ECO:0000313" key="13">
    <source>
        <dbReference type="EMBL" id="SHJ58926.1"/>
    </source>
</evidence>
<keyword evidence="10" id="KW-1003">Cell membrane</keyword>
<dbReference type="GO" id="GO:0009055">
    <property type="term" value="F:electron transfer activity"/>
    <property type="evidence" value="ECO:0007669"/>
    <property type="project" value="InterPro"/>
</dbReference>
<evidence type="ECO:0000256" key="4">
    <source>
        <dbReference type="ARBA" id="ARBA00022737"/>
    </source>
</evidence>
<name>A0A1M6KJ00_9FIRM</name>
<feature type="binding site" evidence="10">
    <location>
        <position position="141"/>
    </location>
    <ligand>
        <name>[4Fe-4S] cluster</name>
        <dbReference type="ChEBI" id="CHEBI:49883"/>
        <label>2</label>
    </ligand>
</feature>
<feature type="binding site" evidence="10">
    <location>
        <position position="57"/>
    </location>
    <ligand>
        <name>[4Fe-4S] cluster</name>
        <dbReference type="ChEBI" id="CHEBI:49883"/>
        <label>1</label>
    </ligand>
</feature>
<dbReference type="HAMAP" id="MF_00463">
    <property type="entry name" value="RsxB_RnfB"/>
    <property type="match status" value="1"/>
</dbReference>
<dbReference type="NCBIfam" id="TIGR01944">
    <property type="entry name" value="rnfB"/>
    <property type="match status" value="1"/>
</dbReference>
<comment type="cofactor">
    <cofactor evidence="10">
        <name>[4Fe-4S] cluster</name>
        <dbReference type="ChEBI" id="CHEBI:49883"/>
    </cofactor>
    <text evidence="10">Binds 3 [4Fe-4S] clusters.</text>
</comment>
<evidence type="ECO:0000256" key="7">
    <source>
        <dbReference type="ARBA" id="ARBA00023004"/>
    </source>
</evidence>
<feature type="binding site" evidence="10">
    <location>
        <position position="180"/>
    </location>
    <ligand>
        <name>[4Fe-4S] cluster</name>
        <dbReference type="ChEBI" id="CHEBI:49883"/>
        <label>2</label>
    </ligand>
</feature>
<feature type="binding site" evidence="10">
    <location>
        <position position="74"/>
    </location>
    <ligand>
        <name>[4Fe-4S] cluster</name>
        <dbReference type="ChEBI" id="CHEBI:49883"/>
        <label>1</label>
    </ligand>
</feature>
<keyword evidence="7 10" id="KW-0408">Iron</keyword>
<dbReference type="InterPro" id="IPR050395">
    <property type="entry name" value="4Fe4S_Ferredoxin_RnfB"/>
</dbReference>
<evidence type="ECO:0000256" key="9">
    <source>
        <dbReference type="ARBA" id="ARBA00023136"/>
    </source>
</evidence>
<keyword evidence="1 10" id="KW-0813">Transport</keyword>
<reference evidence="13 14" key="1">
    <citation type="submission" date="2016-11" db="EMBL/GenBank/DDBJ databases">
        <authorList>
            <person name="Jaros S."/>
            <person name="Januszkiewicz K."/>
            <person name="Wedrychowicz H."/>
        </authorList>
    </citation>
    <scope>NUCLEOTIDE SEQUENCE [LARGE SCALE GENOMIC DNA]</scope>
    <source>
        <strain evidence="13 14">DSM 17477</strain>
    </source>
</reference>
<dbReference type="PANTHER" id="PTHR43560:SF1">
    <property type="entry name" value="ION-TRANSLOCATING OXIDOREDUCTASE COMPLEX SUBUNIT B"/>
    <property type="match status" value="1"/>
</dbReference>
<feature type="domain" description="4Fe-4S" evidence="12">
    <location>
        <begin position="32"/>
        <end position="91"/>
    </location>
</feature>
<feature type="binding site" evidence="10">
    <location>
        <position position="52"/>
    </location>
    <ligand>
        <name>[4Fe-4S] cluster</name>
        <dbReference type="ChEBI" id="CHEBI:49883"/>
        <label>1</label>
    </ligand>
</feature>
<proteinExistence type="inferred from homology"/>
<dbReference type="CDD" id="cd10549">
    <property type="entry name" value="MtMvhB_like"/>
    <property type="match status" value="2"/>
</dbReference>
<keyword evidence="3 10" id="KW-0479">Metal-binding</keyword>
<feature type="region of interest" description="Hydrophobic" evidence="10">
    <location>
        <begin position="1"/>
        <end position="26"/>
    </location>
</feature>
<dbReference type="Pfam" id="PF00037">
    <property type="entry name" value="Fer4"/>
    <property type="match status" value="3"/>
</dbReference>
<comment type="function">
    <text evidence="10">Part of a membrane-bound complex that couples electron transfer with translocation of ions across the membrane.</text>
</comment>
<protein>
    <recommendedName>
        <fullName evidence="10">Ion-translocating oxidoreductase complex subunit B</fullName>
        <ecNumber evidence="10">7.-.-.-</ecNumber>
    </recommendedName>
    <alternativeName>
        <fullName evidence="10">Rnf electron transport complex subunit B</fullName>
    </alternativeName>
</protein>
<organism evidence="13 14">
    <name type="scientific">Dethiosulfatibacter aminovorans DSM 17477</name>
    <dbReference type="NCBI Taxonomy" id="1121476"/>
    <lineage>
        <taxon>Bacteria</taxon>
        <taxon>Bacillati</taxon>
        <taxon>Bacillota</taxon>
        <taxon>Tissierellia</taxon>
        <taxon>Dethiosulfatibacter</taxon>
    </lineage>
</organism>
<dbReference type="EMBL" id="FQZL01000026">
    <property type="protein sequence ID" value="SHJ58926.1"/>
    <property type="molecule type" value="Genomic_DNA"/>
</dbReference>
<dbReference type="OrthoDB" id="9789936at2"/>
<comment type="similarity">
    <text evidence="10">Belongs to the 4Fe4S bacterial-type ferredoxin family. RnfB subfamily.</text>
</comment>
<dbReference type="InterPro" id="IPR010207">
    <property type="entry name" value="Elect_transpt_cplx_RnfB/RsxB"/>
</dbReference>
<accession>A0A1M6KJ00</accession>
<dbReference type="InterPro" id="IPR017896">
    <property type="entry name" value="4Fe4S_Fe-S-bd"/>
</dbReference>
<feature type="domain" description="4Fe-4S ferredoxin-type" evidence="11">
    <location>
        <begin position="267"/>
        <end position="296"/>
    </location>
</feature>
<evidence type="ECO:0000313" key="14">
    <source>
        <dbReference type="Proteomes" id="UP000184052"/>
    </source>
</evidence>
<evidence type="ECO:0000256" key="6">
    <source>
        <dbReference type="ARBA" id="ARBA00022982"/>
    </source>
</evidence>
<dbReference type="GO" id="GO:0046872">
    <property type="term" value="F:metal ion binding"/>
    <property type="evidence" value="ECO:0007669"/>
    <property type="project" value="UniProtKB-KW"/>
</dbReference>
<keyword evidence="2 10" id="KW-0004">4Fe-4S</keyword>
<dbReference type="InterPro" id="IPR007202">
    <property type="entry name" value="4Fe-4S_dom"/>
</dbReference>
<feature type="binding site" evidence="10">
    <location>
        <position position="151"/>
    </location>
    <ligand>
        <name>[4Fe-4S] cluster</name>
        <dbReference type="ChEBI" id="CHEBI:49883"/>
        <label>3</label>
    </ligand>
</feature>
<comment type="subunit">
    <text evidence="10">The complex is composed of six subunits: RnfA, RnfB, RnfC, RnfD, RnfE and RnfG.</text>
</comment>
<feature type="domain" description="4Fe-4S ferredoxin-type" evidence="11">
    <location>
        <begin position="126"/>
        <end position="160"/>
    </location>
</feature>
<dbReference type="RefSeq" id="WP_073050294.1">
    <property type="nucleotide sequence ID" value="NZ_FQZL01000026.1"/>
</dbReference>
<gene>
    <name evidence="10" type="primary">rnfB</name>
    <name evidence="13" type="ORF">SAMN02745751_02910</name>
</gene>
<dbReference type="AlphaFoldDB" id="A0A1M6KJ00"/>
<feature type="domain" description="4Fe-4S ferredoxin-type" evidence="11">
    <location>
        <begin position="161"/>
        <end position="190"/>
    </location>
</feature>
<dbReference type="SUPFAM" id="SSF54862">
    <property type="entry name" value="4Fe-4S ferredoxins"/>
    <property type="match status" value="2"/>
</dbReference>
<evidence type="ECO:0000259" key="11">
    <source>
        <dbReference type="PROSITE" id="PS51379"/>
    </source>
</evidence>
<feature type="binding site" evidence="10">
    <location>
        <position position="176"/>
    </location>
    <ligand>
        <name>[4Fe-4S] cluster</name>
        <dbReference type="ChEBI" id="CHEBI:49883"/>
        <label>3</label>
    </ligand>
</feature>
<dbReference type="Pfam" id="PF14697">
    <property type="entry name" value="Fer4_21"/>
    <property type="match status" value="1"/>
</dbReference>
<evidence type="ECO:0000256" key="10">
    <source>
        <dbReference type="HAMAP-Rule" id="MF_00463"/>
    </source>
</evidence>
<dbReference type="GO" id="GO:0051539">
    <property type="term" value="F:4 iron, 4 sulfur cluster binding"/>
    <property type="evidence" value="ECO:0007669"/>
    <property type="project" value="UniProtKB-UniRule"/>
</dbReference>
<dbReference type="Gene3D" id="1.10.15.40">
    <property type="entry name" value="Electron transport complex subunit B, putative Fe-S cluster"/>
    <property type="match status" value="1"/>
</dbReference>